<proteinExistence type="predicted"/>
<dbReference type="InterPro" id="IPR017937">
    <property type="entry name" value="Thioredoxin_CS"/>
</dbReference>
<dbReference type="Pfam" id="PF00578">
    <property type="entry name" value="AhpC-TSA"/>
    <property type="match status" value="1"/>
</dbReference>
<dbReference type="InterPro" id="IPR050553">
    <property type="entry name" value="Thioredoxin_ResA/DsbE_sf"/>
</dbReference>
<dbReference type="RefSeq" id="WP_307400811.1">
    <property type="nucleotide sequence ID" value="NZ_JAUSUX010000007.1"/>
</dbReference>
<dbReference type="PANTHER" id="PTHR42852:SF17">
    <property type="entry name" value="THIOREDOXIN-LIKE PROTEIN HI_1115"/>
    <property type="match status" value="1"/>
</dbReference>
<accession>A0ABU0B075</accession>
<reference evidence="2 3" key="1">
    <citation type="submission" date="2023-07" db="EMBL/GenBank/DDBJ databases">
        <title>Genomic Encyclopedia of Type Strains, Phase IV (KMG-IV): sequencing the most valuable type-strain genomes for metagenomic binning, comparative biology and taxonomic classification.</title>
        <authorList>
            <person name="Goeker M."/>
        </authorList>
    </citation>
    <scope>NUCLEOTIDE SEQUENCE [LARGE SCALE GENOMIC DNA]</scope>
    <source>
        <strain evidence="2 3">DSM 12396</strain>
    </source>
</reference>
<dbReference type="Gene3D" id="3.40.30.10">
    <property type="entry name" value="Glutaredoxin"/>
    <property type="match status" value="1"/>
</dbReference>
<feature type="domain" description="Thioredoxin" evidence="1">
    <location>
        <begin position="51"/>
        <end position="191"/>
    </location>
</feature>
<evidence type="ECO:0000259" key="1">
    <source>
        <dbReference type="PROSITE" id="PS51352"/>
    </source>
</evidence>
<gene>
    <name evidence="2" type="ORF">J2Z49_001220</name>
</gene>
<comment type="caution">
    <text evidence="2">The sequence shown here is derived from an EMBL/GenBank/DDBJ whole genome shotgun (WGS) entry which is preliminary data.</text>
</comment>
<dbReference type="PROSITE" id="PS51352">
    <property type="entry name" value="THIOREDOXIN_2"/>
    <property type="match status" value="1"/>
</dbReference>
<evidence type="ECO:0000313" key="3">
    <source>
        <dbReference type="Proteomes" id="UP001225644"/>
    </source>
</evidence>
<organism evidence="2 3">
    <name type="scientific">Desulfofundulus luciae</name>
    <dbReference type="NCBI Taxonomy" id="74702"/>
    <lineage>
        <taxon>Bacteria</taxon>
        <taxon>Bacillati</taxon>
        <taxon>Bacillota</taxon>
        <taxon>Clostridia</taxon>
        <taxon>Eubacteriales</taxon>
        <taxon>Peptococcaceae</taxon>
        <taxon>Desulfofundulus</taxon>
    </lineage>
</organism>
<dbReference type="PANTHER" id="PTHR42852">
    <property type="entry name" value="THIOL:DISULFIDE INTERCHANGE PROTEIN DSBE"/>
    <property type="match status" value="1"/>
</dbReference>
<dbReference type="SUPFAM" id="SSF52833">
    <property type="entry name" value="Thioredoxin-like"/>
    <property type="match status" value="1"/>
</dbReference>
<protein>
    <submittedName>
        <fullName evidence="2">Peroxiredoxin</fullName>
    </submittedName>
</protein>
<dbReference type="PROSITE" id="PS00194">
    <property type="entry name" value="THIOREDOXIN_1"/>
    <property type="match status" value="1"/>
</dbReference>
<sequence length="198" mass="21947">MNKRLFFVVILSVVILSLIAAYVWSFGKERGKDVTPPGAAVKEETGVQTGTEVGQRAPDFTLTATGGKAVSLSSFRGRPVVLNFWATWCPPCREEMPAIQSFYEKRGREIQVLAVNLTASEKSAAHVKDFLKAGGYTFPVLLDTHNITAQEYLVRAIPTTFFIDREGIIRDIHTGPMTVEMLEKAVEKLSNQNKTKLN</sequence>
<dbReference type="InterPro" id="IPR000866">
    <property type="entry name" value="AhpC/TSA"/>
</dbReference>
<dbReference type="InterPro" id="IPR036249">
    <property type="entry name" value="Thioredoxin-like_sf"/>
</dbReference>
<dbReference type="InterPro" id="IPR013766">
    <property type="entry name" value="Thioredoxin_domain"/>
</dbReference>
<dbReference type="EMBL" id="JAUSUX010000007">
    <property type="protein sequence ID" value="MDQ0286114.1"/>
    <property type="molecule type" value="Genomic_DNA"/>
</dbReference>
<dbReference type="Proteomes" id="UP001225644">
    <property type="component" value="Unassembled WGS sequence"/>
</dbReference>
<evidence type="ECO:0000313" key="2">
    <source>
        <dbReference type="EMBL" id="MDQ0286114.1"/>
    </source>
</evidence>
<dbReference type="CDD" id="cd02966">
    <property type="entry name" value="TlpA_like_family"/>
    <property type="match status" value="1"/>
</dbReference>
<name>A0ABU0B075_9FIRM</name>
<keyword evidence="3" id="KW-1185">Reference proteome</keyword>